<dbReference type="CDD" id="cd16260">
    <property type="entry name" value="EF4_III"/>
    <property type="match status" value="1"/>
</dbReference>
<dbReference type="AlphaFoldDB" id="A0A424YCR2"/>
<dbReference type="CDD" id="cd01890">
    <property type="entry name" value="LepA"/>
    <property type="match status" value="1"/>
</dbReference>
<keyword evidence="7 12" id="KW-0472">Membrane</keyword>
<dbReference type="InterPro" id="IPR005225">
    <property type="entry name" value="Small_GTP-bd"/>
</dbReference>
<dbReference type="InterPro" id="IPR009000">
    <property type="entry name" value="Transl_B-barrel_sf"/>
</dbReference>
<dbReference type="Pfam" id="PF00009">
    <property type="entry name" value="GTP_EFTU"/>
    <property type="match status" value="1"/>
</dbReference>
<dbReference type="CDD" id="cd03699">
    <property type="entry name" value="EF4_II"/>
    <property type="match status" value="1"/>
</dbReference>
<dbReference type="NCBIfam" id="TIGR01393">
    <property type="entry name" value="lepA"/>
    <property type="match status" value="1"/>
</dbReference>
<evidence type="ECO:0000256" key="8">
    <source>
        <dbReference type="ARBA" id="ARBA00050293"/>
    </source>
</evidence>
<evidence type="ECO:0000256" key="7">
    <source>
        <dbReference type="ARBA" id="ARBA00023136"/>
    </source>
</evidence>
<dbReference type="SUPFAM" id="SSF54980">
    <property type="entry name" value="EF-G C-terminal domain-like"/>
    <property type="match status" value="2"/>
</dbReference>
<comment type="subcellular location">
    <subcellularLocation>
        <location evidence="12">Cell membrane</location>
        <topology evidence="12">Peripheral membrane protein</topology>
        <orientation evidence="12">Cytoplasmic side</orientation>
    </subcellularLocation>
</comment>
<dbReference type="FunFam" id="3.30.70.240:FF:000007">
    <property type="entry name" value="Translation factor GUF1, mitochondrial"/>
    <property type="match status" value="1"/>
</dbReference>
<dbReference type="InterPro" id="IPR031157">
    <property type="entry name" value="G_TR_CS"/>
</dbReference>
<dbReference type="InterPro" id="IPR006297">
    <property type="entry name" value="EF-4"/>
</dbReference>
<dbReference type="Proteomes" id="UP000285138">
    <property type="component" value="Unassembled WGS sequence"/>
</dbReference>
<organism evidence="14 15">
    <name type="scientific">Candidatus Syntrophonatronum acetioxidans</name>
    <dbReference type="NCBI Taxonomy" id="1795816"/>
    <lineage>
        <taxon>Bacteria</taxon>
        <taxon>Bacillati</taxon>
        <taxon>Bacillota</taxon>
        <taxon>Clostridia</taxon>
        <taxon>Eubacteriales</taxon>
        <taxon>Syntrophomonadaceae</taxon>
        <taxon>Candidatus Syntrophonatronum</taxon>
    </lineage>
</organism>
<comment type="function">
    <text evidence="9 12">Required for accurate and efficient protein synthesis under certain stress conditions. May act as a fidelity factor of the translation reaction, by catalyzing a one-codon backward translocation of tRNAs on improperly translocated ribosomes. Back-translocation proceeds from a post-translocation (POST) complex to a pre-translocation (PRE) complex, thus giving elongation factor G a second chance to translocate the tRNAs correctly. Binds to ribosomes in a GTP-dependent manner.</text>
</comment>
<comment type="similarity">
    <text evidence="1 12">Belongs to the TRAFAC class translation factor GTPase superfamily. Classic translation factor GTPase family. LepA subfamily.</text>
</comment>
<keyword evidence="5 12" id="KW-0648">Protein biosynthesis</keyword>
<sequence>MKTGIEKEGKRKNIRNFCIIAHIDHGKSTLADRLLEKTGTLTSREMRDQVLDRMDLERERGITIKLQAVRLVYGPQGGGEYILNLIDTPGHVDFSYEVSRSLAACEGALLVVDAAQGIEAQTLANTLLALDHDLEIIPVINKIDLPNAEPEKVKKELEDLLALEDSGALLTSAKEGRGIEEVLEAVVERVPPPKDADGAPLRALVFDSHYDPYRGVIAYTRVKEGCLRKGQKIKFMNADKIFEVSEIGVFRPVMTSMEVLTSGEVGYVIAGIKKVSDAQVGDTITSPDNPAPSPLPGYKPAVPMVFCGLFPLDNAQFEDLREALEKLKLNDAALTYEPENSPALGFGFRCGFLGLLHMEIVQERLEREYDLDLLVTAPNVAYRVTRKEGEVQYIENPSNFPPPGEIEKIEEPFVRASILVPGDYIGGVMELCEEKRGKFENMEYLESGRAALTYSLPLAEIIYDFFDLLKTRSRGYASLDYEYLGYYPSPLVMVDILINQEKVDALSFIAHQDRAYQRGKDMINRLKEVIPRQLFDIPLQAAIGNKIISRETIKALRKNVIDKCYGGDITRKRKLLEKQRKGKKRLKQVGNVEIPQEAFMAVLSVKD</sequence>
<dbReference type="EC" id="3.6.5.n1" evidence="11 12"/>
<evidence type="ECO:0000313" key="14">
    <source>
        <dbReference type="EMBL" id="RQD75116.1"/>
    </source>
</evidence>
<dbReference type="Gene3D" id="3.40.50.300">
    <property type="entry name" value="P-loop containing nucleotide triphosphate hydrolases"/>
    <property type="match status" value="1"/>
</dbReference>
<comment type="caution">
    <text evidence="14">The sequence shown here is derived from an EMBL/GenBank/DDBJ whole genome shotgun (WGS) entry which is preliminary data.</text>
</comment>
<dbReference type="FunFam" id="3.30.70.870:FF:000004">
    <property type="entry name" value="Translation factor GUF1, mitochondrial"/>
    <property type="match status" value="1"/>
</dbReference>
<keyword evidence="3 12" id="KW-0547">Nucleotide-binding</keyword>
<evidence type="ECO:0000256" key="3">
    <source>
        <dbReference type="ARBA" id="ARBA00022741"/>
    </source>
</evidence>
<dbReference type="CDD" id="cd03709">
    <property type="entry name" value="lepA_C"/>
    <property type="match status" value="1"/>
</dbReference>
<reference evidence="14 15" key="1">
    <citation type="submission" date="2018-08" db="EMBL/GenBank/DDBJ databases">
        <title>The metabolism and importance of syntrophic acetate oxidation coupled to methane or sulfide production in haloalkaline environments.</title>
        <authorList>
            <person name="Timmers P.H.A."/>
            <person name="Vavourakis C.D."/>
            <person name="Sorokin D.Y."/>
            <person name="Sinninghe Damste J.S."/>
            <person name="Muyzer G."/>
            <person name="Stams A.J.M."/>
            <person name="Plugge C.M."/>
        </authorList>
    </citation>
    <scope>NUCLEOTIDE SEQUENCE [LARGE SCALE GENOMIC DNA]</scope>
    <source>
        <strain evidence="14">MSAO_Bac1</strain>
    </source>
</reference>
<keyword evidence="14" id="KW-0251">Elongation factor</keyword>
<keyword evidence="2 12" id="KW-1003">Cell membrane</keyword>
<evidence type="ECO:0000256" key="6">
    <source>
        <dbReference type="ARBA" id="ARBA00023134"/>
    </source>
</evidence>
<dbReference type="Pfam" id="PF03144">
    <property type="entry name" value="GTP_EFTU_D2"/>
    <property type="match status" value="1"/>
</dbReference>
<dbReference type="FunFam" id="3.30.70.2570:FF:000001">
    <property type="entry name" value="Translation factor GUF1, mitochondrial"/>
    <property type="match status" value="1"/>
</dbReference>
<dbReference type="Pfam" id="PF00679">
    <property type="entry name" value="EFG_C"/>
    <property type="match status" value="1"/>
</dbReference>
<evidence type="ECO:0000256" key="5">
    <source>
        <dbReference type="ARBA" id="ARBA00022917"/>
    </source>
</evidence>
<dbReference type="Gene3D" id="3.30.70.240">
    <property type="match status" value="1"/>
</dbReference>
<dbReference type="PANTHER" id="PTHR43512">
    <property type="entry name" value="TRANSLATION FACTOR GUF1-RELATED"/>
    <property type="match status" value="1"/>
</dbReference>
<gene>
    <name evidence="12" type="primary">lepA</name>
    <name evidence="14" type="ORF">D5R97_06780</name>
</gene>
<proteinExistence type="inferred from homology"/>
<evidence type="ECO:0000256" key="10">
    <source>
        <dbReference type="ARBA" id="ARBA00061052"/>
    </source>
</evidence>
<dbReference type="InterPro" id="IPR000795">
    <property type="entry name" value="T_Tr_GTP-bd_dom"/>
</dbReference>
<dbReference type="InterPro" id="IPR027417">
    <property type="entry name" value="P-loop_NTPase"/>
</dbReference>
<dbReference type="SUPFAM" id="SSF50447">
    <property type="entry name" value="Translation proteins"/>
    <property type="match status" value="1"/>
</dbReference>
<dbReference type="FunFam" id="3.40.50.300:FF:000078">
    <property type="entry name" value="Elongation factor 4"/>
    <property type="match status" value="1"/>
</dbReference>
<dbReference type="Gene3D" id="3.30.70.2570">
    <property type="entry name" value="Elongation factor 4, C-terminal domain"/>
    <property type="match status" value="1"/>
</dbReference>
<comment type="similarity">
    <text evidence="10">Belongs to the GTP-binding elongation factor family. LepA subfamily.</text>
</comment>
<dbReference type="FunFam" id="2.40.30.10:FF:000015">
    <property type="entry name" value="Translation factor GUF1, mitochondrial"/>
    <property type="match status" value="1"/>
</dbReference>
<keyword evidence="4 12" id="KW-0378">Hydrolase</keyword>
<dbReference type="InterPro" id="IPR035654">
    <property type="entry name" value="LepA_IV"/>
</dbReference>
<evidence type="ECO:0000256" key="11">
    <source>
        <dbReference type="ARBA" id="ARBA00066744"/>
    </source>
</evidence>
<keyword evidence="6 12" id="KW-0342">GTP-binding</keyword>
<dbReference type="Gene3D" id="2.40.30.10">
    <property type="entry name" value="Translation factors"/>
    <property type="match status" value="1"/>
</dbReference>
<evidence type="ECO:0000259" key="13">
    <source>
        <dbReference type="PROSITE" id="PS51722"/>
    </source>
</evidence>
<dbReference type="Gene3D" id="3.30.70.870">
    <property type="entry name" value="Elongation Factor G (Translational Gtpase), domain 3"/>
    <property type="match status" value="1"/>
</dbReference>
<comment type="catalytic activity">
    <reaction evidence="8 12">
        <text>GTP + H2O = GDP + phosphate + H(+)</text>
        <dbReference type="Rhea" id="RHEA:19669"/>
        <dbReference type="ChEBI" id="CHEBI:15377"/>
        <dbReference type="ChEBI" id="CHEBI:15378"/>
        <dbReference type="ChEBI" id="CHEBI:37565"/>
        <dbReference type="ChEBI" id="CHEBI:43474"/>
        <dbReference type="ChEBI" id="CHEBI:58189"/>
        <dbReference type="EC" id="3.6.5.n1"/>
    </reaction>
</comment>
<dbReference type="GO" id="GO:0043022">
    <property type="term" value="F:ribosome binding"/>
    <property type="evidence" value="ECO:0007669"/>
    <property type="project" value="UniProtKB-UniRule"/>
</dbReference>
<dbReference type="InterPro" id="IPR038363">
    <property type="entry name" value="LepA_C_sf"/>
</dbReference>
<dbReference type="InterPro" id="IPR000640">
    <property type="entry name" value="EFG_V-like"/>
</dbReference>
<dbReference type="GO" id="GO:0003746">
    <property type="term" value="F:translation elongation factor activity"/>
    <property type="evidence" value="ECO:0007669"/>
    <property type="project" value="UniProtKB-UniRule"/>
</dbReference>
<evidence type="ECO:0000256" key="9">
    <source>
        <dbReference type="ARBA" id="ARBA00057626"/>
    </source>
</evidence>
<dbReference type="GO" id="GO:0003924">
    <property type="term" value="F:GTPase activity"/>
    <property type="evidence" value="ECO:0007669"/>
    <property type="project" value="UniProtKB-UniRule"/>
</dbReference>
<dbReference type="SMART" id="SM00838">
    <property type="entry name" value="EFG_C"/>
    <property type="match status" value="1"/>
</dbReference>
<accession>A0A424YCR2</accession>
<dbReference type="HAMAP" id="MF_00071">
    <property type="entry name" value="LepA"/>
    <property type="match status" value="1"/>
</dbReference>
<dbReference type="NCBIfam" id="TIGR00231">
    <property type="entry name" value="small_GTP"/>
    <property type="match status" value="1"/>
</dbReference>
<evidence type="ECO:0000256" key="12">
    <source>
        <dbReference type="HAMAP-Rule" id="MF_00071"/>
    </source>
</evidence>
<evidence type="ECO:0000256" key="4">
    <source>
        <dbReference type="ARBA" id="ARBA00022801"/>
    </source>
</evidence>
<dbReference type="PROSITE" id="PS51722">
    <property type="entry name" value="G_TR_2"/>
    <property type="match status" value="1"/>
</dbReference>
<evidence type="ECO:0000313" key="15">
    <source>
        <dbReference type="Proteomes" id="UP000285138"/>
    </source>
</evidence>
<dbReference type="SUPFAM" id="SSF52540">
    <property type="entry name" value="P-loop containing nucleoside triphosphate hydrolases"/>
    <property type="match status" value="1"/>
</dbReference>
<dbReference type="Pfam" id="PF06421">
    <property type="entry name" value="LepA_C"/>
    <property type="match status" value="1"/>
</dbReference>
<dbReference type="PANTHER" id="PTHR43512:SF4">
    <property type="entry name" value="TRANSLATION FACTOR GUF1 HOMOLOG, CHLOROPLASTIC"/>
    <property type="match status" value="1"/>
</dbReference>
<dbReference type="GO" id="GO:0005525">
    <property type="term" value="F:GTP binding"/>
    <property type="evidence" value="ECO:0007669"/>
    <property type="project" value="UniProtKB-UniRule"/>
</dbReference>
<evidence type="ECO:0000256" key="1">
    <source>
        <dbReference type="ARBA" id="ARBA00005454"/>
    </source>
</evidence>
<dbReference type="InterPro" id="IPR004161">
    <property type="entry name" value="EFTu-like_2"/>
</dbReference>
<name>A0A424YCR2_9FIRM</name>
<evidence type="ECO:0000256" key="2">
    <source>
        <dbReference type="ARBA" id="ARBA00022475"/>
    </source>
</evidence>
<protein>
    <recommendedName>
        <fullName evidence="11 12">Elongation factor 4</fullName>
        <shortName evidence="12">EF-4</shortName>
        <ecNumber evidence="11 12">3.6.5.n1</ecNumber>
    </recommendedName>
    <alternativeName>
        <fullName evidence="12">Ribosomal back-translocase LepA</fullName>
    </alternativeName>
</protein>
<dbReference type="InterPro" id="IPR013842">
    <property type="entry name" value="LepA_CTD"/>
</dbReference>
<dbReference type="GO" id="GO:0005886">
    <property type="term" value="C:plasma membrane"/>
    <property type="evidence" value="ECO:0007669"/>
    <property type="project" value="UniProtKB-SubCell"/>
</dbReference>
<dbReference type="InterPro" id="IPR035647">
    <property type="entry name" value="EFG_III/V"/>
</dbReference>
<dbReference type="PRINTS" id="PR00315">
    <property type="entry name" value="ELONGATNFCT"/>
</dbReference>
<dbReference type="EMBL" id="QZAA01000170">
    <property type="protein sequence ID" value="RQD75116.1"/>
    <property type="molecule type" value="Genomic_DNA"/>
</dbReference>
<dbReference type="GO" id="GO:0045727">
    <property type="term" value="P:positive regulation of translation"/>
    <property type="evidence" value="ECO:0007669"/>
    <property type="project" value="UniProtKB-UniRule"/>
</dbReference>
<dbReference type="PROSITE" id="PS00301">
    <property type="entry name" value="G_TR_1"/>
    <property type="match status" value="1"/>
</dbReference>
<feature type="binding site" evidence="12">
    <location>
        <begin position="24"/>
        <end position="29"/>
    </location>
    <ligand>
        <name>GTP</name>
        <dbReference type="ChEBI" id="CHEBI:37565"/>
    </ligand>
</feature>
<feature type="binding site" evidence="12">
    <location>
        <begin position="141"/>
        <end position="144"/>
    </location>
    <ligand>
        <name>GTP</name>
        <dbReference type="ChEBI" id="CHEBI:37565"/>
    </ligand>
</feature>
<feature type="domain" description="Tr-type G" evidence="13">
    <location>
        <begin position="12"/>
        <end position="194"/>
    </location>
</feature>